<accession>A0A4Y2TBU5</accession>
<protein>
    <submittedName>
        <fullName evidence="2">Uncharacterized protein</fullName>
    </submittedName>
</protein>
<dbReference type="Proteomes" id="UP000499080">
    <property type="component" value="Unassembled WGS sequence"/>
</dbReference>
<gene>
    <name evidence="2" type="ORF">AVEN_75112_1</name>
</gene>
<comment type="caution">
    <text evidence="2">The sequence shown here is derived from an EMBL/GenBank/DDBJ whole genome shotgun (WGS) entry which is preliminary data.</text>
</comment>
<evidence type="ECO:0000313" key="2">
    <source>
        <dbReference type="EMBL" id="GBN97263.1"/>
    </source>
</evidence>
<organism evidence="2 3">
    <name type="scientific">Araneus ventricosus</name>
    <name type="common">Orbweaver spider</name>
    <name type="synonym">Epeira ventricosa</name>
    <dbReference type="NCBI Taxonomy" id="182803"/>
    <lineage>
        <taxon>Eukaryota</taxon>
        <taxon>Metazoa</taxon>
        <taxon>Ecdysozoa</taxon>
        <taxon>Arthropoda</taxon>
        <taxon>Chelicerata</taxon>
        <taxon>Arachnida</taxon>
        <taxon>Araneae</taxon>
        <taxon>Araneomorphae</taxon>
        <taxon>Entelegynae</taxon>
        <taxon>Araneoidea</taxon>
        <taxon>Araneidae</taxon>
        <taxon>Araneus</taxon>
    </lineage>
</organism>
<dbReference type="EMBL" id="BGPR01027067">
    <property type="protein sequence ID" value="GBN97263.1"/>
    <property type="molecule type" value="Genomic_DNA"/>
</dbReference>
<keyword evidence="3" id="KW-1185">Reference proteome</keyword>
<evidence type="ECO:0000313" key="3">
    <source>
        <dbReference type="Proteomes" id="UP000499080"/>
    </source>
</evidence>
<name>A0A4Y2TBU5_ARAVE</name>
<dbReference type="AlphaFoldDB" id="A0A4Y2TBU5"/>
<feature type="compositionally biased region" description="Basic and acidic residues" evidence="1">
    <location>
        <begin position="70"/>
        <end position="88"/>
    </location>
</feature>
<reference evidence="2 3" key="1">
    <citation type="journal article" date="2019" name="Sci. Rep.">
        <title>Orb-weaving spider Araneus ventricosus genome elucidates the spidroin gene catalogue.</title>
        <authorList>
            <person name="Kono N."/>
            <person name="Nakamura H."/>
            <person name="Ohtoshi R."/>
            <person name="Moran D.A.P."/>
            <person name="Shinohara A."/>
            <person name="Yoshida Y."/>
            <person name="Fujiwara M."/>
            <person name="Mori M."/>
            <person name="Tomita M."/>
            <person name="Arakawa K."/>
        </authorList>
    </citation>
    <scope>NUCLEOTIDE SEQUENCE [LARGE SCALE GENOMIC DNA]</scope>
</reference>
<proteinExistence type="predicted"/>
<sequence length="88" mass="9802">MTGRHDFIGHCGPRIIAPITSGTCDDLPFYKGYNPSWKRGPKSHPTTTRSESTLTYTAASHPLVSGAPRWDNEGDKKFQLRRGDINKT</sequence>
<feature type="region of interest" description="Disordered" evidence="1">
    <location>
        <begin position="35"/>
        <end position="88"/>
    </location>
</feature>
<feature type="compositionally biased region" description="Low complexity" evidence="1">
    <location>
        <begin position="46"/>
        <end position="57"/>
    </location>
</feature>
<evidence type="ECO:0000256" key="1">
    <source>
        <dbReference type="SAM" id="MobiDB-lite"/>
    </source>
</evidence>